<dbReference type="EMBL" id="CAJHUB010000763">
    <property type="protein sequence ID" value="CAD7687177.1"/>
    <property type="molecule type" value="Genomic_DNA"/>
</dbReference>
<evidence type="ECO:0000256" key="5">
    <source>
        <dbReference type="ARBA" id="ARBA00022792"/>
    </source>
</evidence>
<dbReference type="GO" id="GO:0006123">
    <property type="term" value="P:mitochondrial electron transport, cytochrome c to oxygen"/>
    <property type="evidence" value="ECO:0007669"/>
    <property type="project" value="UniProtKB-UniRule"/>
</dbReference>
<sequence length="70" mass="7731">MLRLALAPRLLQTPLRGWVVPRAHVSAKPARTPTSPMEQAIGLSVMFLSFLTPAGWVLFHLESYKTGSTK</sequence>
<comment type="subunit">
    <text evidence="11">Component of the cytochrome c oxidase (complex IV, CIV), a multisubunit enzyme composed of 14 subunits. The complex is composed of a catalytic core of 3 subunits MT-CO1, MT-CO2 and MT-CO3, encoded in the mitochondrial DNA, and 11 supernumerary subunits COX4I, COX5A, COX5B, COX6A, COX6B, COX6C, COX7A, COX7B, COX7C, COX8 and NDUFA4, which are encoded in the nuclear genome. The complex exists as a monomer or a dimer and forms supercomplexes (SCs) in the inner mitochondrial membrane with NADH-ubiquinone oxidoreductase (complex I, CI) and ubiquinol-cytochrome c oxidoreductase (cytochrome b-c1 complex, complex III, CIII), resulting in different assemblies (supercomplex SCI(1)III(2)IV(1) and megacomplex MCI(2)III(2)IV(2)).</text>
</comment>
<comment type="function">
    <text evidence="11">Component of the cytochrome c oxidase, the last enzyme in the mitochondrial electron transport chain which drives oxidative phosphorylation. The respiratory chain contains 3 multisubunit complexes succinate dehydrogenase (complex II, CII), ubiquinol-cytochrome c oxidoreductase (cytochrome b-c1 complex, complex III, CIII) and cytochrome c oxidase (complex IV, CIV), that cooperate to transfer electrons derived from NADH and succinate to molecular oxygen, creating an electrochemical gradient over the inner membrane that drives transmembrane transport and the ATP synthase. Cytochrome c oxidase is the component of the respiratory chain that catalyzes the reduction of oxygen to water. Electrons originating from reduced cytochrome c in the intermembrane space (IMS) are transferred via the dinuclear copper A center (CU(A)) of subunit 2 and heme A of subunit 1 to the active site in subunit 1, a binuclear center (BNC) formed by heme A3 and copper B (CU(B)). The BNC reduces molecular oxygen to 2 water molecules using 4 electrons from cytochrome c in the IMS and 4 protons from the mitochondrial matrix.</text>
</comment>
<dbReference type="InterPro" id="IPR003205">
    <property type="entry name" value="Cyt_c_oxidase_su8"/>
</dbReference>
<dbReference type="AlphaFoldDB" id="A0A811ZEF8"/>
<dbReference type="SUPFAM" id="SSF81431">
    <property type="entry name" value="Mitochondrial cytochrome c oxidase subunit VIIIb (aka IX)"/>
    <property type="match status" value="1"/>
</dbReference>
<evidence type="ECO:0000256" key="9">
    <source>
        <dbReference type="ARBA" id="ARBA00023136"/>
    </source>
</evidence>
<dbReference type="UniPathway" id="UPA00705"/>
<dbReference type="PANTHER" id="PTHR16717:SF4">
    <property type="entry name" value="CYTOCHROME C OXIDASE SUBUNIT 8B, MITOCHONDRIAL"/>
    <property type="match status" value="1"/>
</dbReference>
<evidence type="ECO:0000313" key="13">
    <source>
        <dbReference type="Proteomes" id="UP000645828"/>
    </source>
</evidence>
<comment type="subcellular location">
    <subcellularLocation>
        <location evidence="1 11">Mitochondrion inner membrane</location>
        <topology evidence="1 11">Single-pass membrane protein</topology>
    </subcellularLocation>
</comment>
<organism evidence="12 13">
    <name type="scientific">Nyctereutes procyonoides</name>
    <name type="common">Raccoon dog</name>
    <name type="synonym">Canis procyonoides</name>
    <dbReference type="NCBI Taxonomy" id="34880"/>
    <lineage>
        <taxon>Eukaryota</taxon>
        <taxon>Metazoa</taxon>
        <taxon>Chordata</taxon>
        <taxon>Craniata</taxon>
        <taxon>Vertebrata</taxon>
        <taxon>Euteleostomi</taxon>
        <taxon>Mammalia</taxon>
        <taxon>Eutheria</taxon>
        <taxon>Laurasiatheria</taxon>
        <taxon>Carnivora</taxon>
        <taxon>Caniformia</taxon>
        <taxon>Canidae</taxon>
        <taxon>Nyctereutes</taxon>
    </lineage>
</organism>
<name>A0A811ZEF8_NYCPR</name>
<protein>
    <recommendedName>
        <fullName evidence="11">Cytochrome c oxidase subunit 8</fullName>
    </recommendedName>
    <alternativeName>
        <fullName evidence="11">Cytochrome c oxidase polypeptide VIII</fullName>
    </alternativeName>
</protein>
<dbReference type="GO" id="GO:0045277">
    <property type="term" value="C:respiratory chain complex IV"/>
    <property type="evidence" value="ECO:0007669"/>
    <property type="project" value="UniProtKB-UniRule"/>
</dbReference>
<evidence type="ECO:0000256" key="11">
    <source>
        <dbReference type="RuleBase" id="RU368101"/>
    </source>
</evidence>
<feature type="transmembrane region" description="Helical" evidence="11">
    <location>
        <begin position="41"/>
        <end position="61"/>
    </location>
</feature>
<evidence type="ECO:0000256" key="6">
    <source>
        <dbReference type="ARBA" id="ARBA00022946"/>
    </source>
</evidence>
<comment type="caution">
    <text evidence="12">The sequence shown here is derived from an EMBL/GenBank/DDBJ whole genome shotgun (WGS) entry which is preliminary data.</text>
</comment>
<evidence type="ECO:0000256" key="2">
    <source>
        <dbReference type="ARBA" id="ARBA00004673"/>
    </source>
</evidence>
<dbReference type="Gene3D" id="4.10.81.10">
    <property type="entry name" value="Cytochrome c oxidase, subunit 8"/>
    <property type="match status" value="1"/>
</dbReference>
<proteinExistence type="inferred from homology"/>
<keyword evidence="5 11" id="KW-0999">Mitochondrion inner membrane</keyword>
<evidence type="ECO:0000256" key="7">
    <source>
        <dbReference type="ARBA" id="ARBA00022989"/>
    </source>
</evidence>
<keyword evidence="4 11" id="KW-0812">Transmembrane</keyword>
<dbReference type="GO" id="GO:0005743">
    <property type="term" value="C:mitochondrial inner membrane"/>
    <property type="evidence" value="ECO:0007669"/>
    <property type="project" value="UniProtKB-SubCell"/>
</dbReference>
<dbReference type="Pfam" id="PF02285">
    <property type="entry name" value="COX8"/>
    <property type="match status" value="1"/>
</dbReference>
<accession>A0A811ZEF8</accession>
<keyword evidence="8 11" id="KW-0496">Mitochondrion</keyword>
<dbReference type="Proteomes" id="UP000645828">
    <property type="component" value="Unassembled WGS sequence"/>
</dbReference>
<keyword evidence="13" id="KW-1185">Reference proteome</keyword>
<keyword evidence="7 11" id="KW-1133">Transmembrane helix</keyword>
<dbReference type="CDD" id="cd00930">
    <property type="entry name" value="Cyt_c_Oxidase_VIII"/>
    <property type="match status" value="1"/>
</dbReference>
<gene>
    <name evidence="12" type="ORF">NYPRO_LOCUS19970</name>
</gene>
<keyword evidence="9 11" id="KW-0472">Membrane</keyword>
<dbReference type="PANTHER" id="PTHR16717">
    <property type="entry name" value="CYTOCHROME C OXIDASE POLYPEPTIDE VIII"/>
    <property type="match status" value="1"/>
</dbReference>
<evidence type="ECO:0000256" key="10">
    <source>
        <dbReference type="ARBA" id="ARBA00062122"/>
    </source>
</evidence>
<reference evidence="12" key="1">
    <citation type="submission" date="2020-12" db="EMBL/GenBank/DDBJ databases">
        <authorList>
            <consortium name="Molecular Ecology Group"/>
        </authorList>
    </citation>
    <scope>NUCLEOTIDE SEQUENCE</scope>
    <source>
        <strain evidence="12">TBG_1078</strain>
    </source>
</reference>
<keyword evidence="6 11" id="KW-0809">Transit peptide</keyword>
<dbReference type="InterPro" id="IPR036548">
    <property type="entry name" value="Cyt_c_oxidase_su8_sf"/>
</dbReference>
<evidence type="ECO:0000256" key="8">
    <source>
        <dbReference type="ARBA" id="ARBA00023128"/>
    </source>
</evidence>
<evidence type="ECO:0000256" key="4">
    <source>
        <dbReference type="ARBA" id="ARBA00022692"/>
    </source>
</evidence>
<evidence type="ECO:0000256" key="1">
    <source>
        <dbReference type="ARBA" id="ARBA00004434"/>
    </source>
</evidence>
<comment type="similarity">
    <text evidence="3 11">Belongs to the cytochrome c oxidase VIII family.</text>
</comment>
<comment type="subunit">
    <text evidence="10">Component of the cytochrome c oxidase (complex IV, CIV), a multisubunit enzyme composed of 14 subunits. The complex is composed of a catalytic core of 3 subunits MT-CO1, MT-CO2 and MT-CO3, encoded in the mitochondrial DNA, and 11 supernumerary subunits COX4I1 (or COX4I2), COX5A, COX5B, COX6A2 (or COX6A1), COX6B1 (or COX6B2), COX6C, COX7A1 (or COX7A2), COX7B, COX7C, COX8B and NDUFA4, which are encoded in the nuclear genome. The complex exists as a monomer or a dimer and forms supercomplexes (SCs) in the inner mitochondrial membrane with NADH-ubiquinone oxidoreductase (complex I, CI) and ubiquinol-cytochrome c oxidoreductase (cytochrome b-c1 complex, complex III, CIII), resulting in different assemblies (supercomplex SCI(1)III(2)IV(1) and megacomplex MCI(2)III(2)IV(2)).</text>
</comment>
<evidence type="ECO:0000256" key="3">
    <source>
        <dbReference type="ARBA" id="ARBA00010117"/>
    </source>
</evidence>
<evidence type="ECO:0000313" key="12">
    <source>
        <dbReference type="EMBL" id="CAD7687177.1"/>
    </source>
</evidence>
<comment type="pathway">
    <text evidence="2 11">Energy metabolism; oxidative phosphorylation.</text>
</comment>
<dbReference type="FunFam" id="4.10.81.10:FF:000001">
    <property type="entry name" value="Cytochrome c oxidase subunit 8B, mitochondrial"/>
    <property type="match status" value="1"/>
</dbReference>